<dbReference type="EMBL" id="JAHRIO010063577">
    <property type="protein sequence ID" value="MEQ2179669.1"/>
    <property type="molecule type" value="Genomic_DNA"/>
</dbReference>
<keyword evidence="1" id="KW-0472">Membrane</keyword>
<evidence type="ECO:0000313" key="2">
    <source>
        <dbReference type="EMBL" id="MEQ2179669.1"/>
    </source>
</evidence>
<sequence length="108" mass="12471">MWRFSGLEQRHLFFSVLQTRKGNMAMHLVICCFGAHFIYLSVQIIFWIDRTHTNFSLGFICHLHKEELNRKSSNPVGVKQLCCMLDLLSAIIQATGWSYFSLSCLNVA</sequence>
<dbReference type="Proteomes" id="UP001476798">
    <property type="component" value="Unassembled WGS sequence"/>
</dbReference>
<evidence type="ECO:0000256" key="1">
    <source>
        <dbReference type="SAM" id="Phobius"/>
    </source>
</evidence>
<keyword evidence="1" id="KW-1133">Transmembrane helix</keyword>
<keyword evidence="1" id="KW-0812">Transmembrane</keyword>
<evidence type="ECO:0008006" key="4">
    <source>
        <dbReference type="Google" id="ProtNLM"/>
    </source>
</evidence>
<keyword evidence="3" id="KW-1185">Reference proteome</keyword>
<proteinExistence type="predicted"/>
<comment type="caution">
    <text evidence="2">The sequence shown here is derived from an EMBL/GenBank/DDBJ whole genome shotgun (WGS) entry which is preliminary data.</text>
</comment>
<evidence type="ECO:0000313" key="3">
    <source>
        <dbReference type="Proteomes" id="UP001476798"/>
    </source>
</evidence>
<accession>A0ABV0P889</accession>
<name>A0ABV0P889_9TELE</name>
<protein>
    <recommendedName>
        <fullName evidence="4">Vomeronasal type-1 receptor</fullName>
    </recommendedName>
</protein>
<organism evidence="2 3">
    <name type="scientific">Goodea atripinnis</name>
    <dbReference type="NCBI Taxonomy" id="208336"/>
    <lineage>
        <taxon>Eukaryota</taxon>
        <taxon>Metazoa</taxon>
        <taxon>Chordata</taxon>
        <taxon>Craniata</taxon>
        <taxon>Vertebrata</taxon>
        <taxon>Euteleostomi</taxon>
        <taxon>Actinopterygii</taxon>
        <taxon>Neopterygii</taxon>
        <taxon>Teleostei</taxon>
        <taxon>Neoteleostei</taxon>
        <taxon>Acanthomorphata</taxon>
        <taxon>Ovalentaria</taxon>
        <taxon>Atherinomorphae</taxon>
        <taxon>Cyprinodontiformes</taxon>
        <taxon>Goodeidae</taxon>
        <taxon>Goodea</taxon>
    </lineage>
</organism>
<gene>
    <name evidence="2" type="ORF">GOODEAATRI_027488</name>
</gene>
<feature type="transmembrane region" description="Helical" evidence="1">
    <location>
        <begin position="24"/>
        <end position="48"/>
    </location>
</feature>
<reference evidence="2 3" key="1">
    <citation type="submission" date="2021-06" db="EMBL/GenBank/DDBJ databases">
        <authorList>
            <person name="Palmer J.M."/>
        </authorList>
    </citation>
    <scope>NUCLEOTIDE SEQUENCE [LARGE SCALE GENOMIC DNA]</scope>
    <source>
        <strain evidence="2 3">GA_2019</strain>
        <tissue evidence="2">Muscle</tissue>
    </source>
</reference>